<dbReference type="PANTHER" id="PTHR43700">
    <property type="entry name" value="PHOSPHORIBOSYLAMINOIMIDAZOLE-SUCCINOCARBOXAMIDE SYNTHASE"/>
    <property type="match status" value="1"/>
</dbReference>
<dbReference type="InterPro" id="IPR028923">
    <property type="entry name" value="SAICAR_synt/ADE2_N"/>
</dbReference>
<sequence length="155" mass="17635">TDGYDYSDYKTENCNLLVPLEVIFRNSLPAGSSVFKRLEKGELVLKELGLEKMPIPGENLEKPFLDVSTKLEESDRYMNWKEAKKITNFSESQLSEIRNITTIVNKLITEEANRIGLKYEDGKIEFGLDVNKKLLIVDVLGTLETISFQLIAAKM</sequence>
<organism evidence="8">
    <name type="scientific">marine sediment metagenome</name>
    <dbReference type="NCBI Taxonomy" id="412755"/>
    <lineage>
        <taxon>unclassified sequences</taxon>
        <taxon>metagenomes</taxon>
        <taxon>ecological metagenomes</taxon>
    </lineage>
</organism>
<dbReference type="EC" id="6.3.2.6" evidence="2"/>
<comment type="pathway">
    <text evidence="1">Purine metabolism; IMP biosynthesis via de novo pathway; 5-amino-1-(5-phospho-D-ribosyl)imidazole-4-carboxamide from 5-amino-1-(5-phospho-D-ribosyl)imidazole-4-carboxylate: step 1/2.</text>
</comment>
<gene>
    <name evidence="8" type="ORF">S03H2_34888</name>
</gene>
<reference evidence="8" key="1">
    <citation type="journal article" date="2014" name="Front. Microbiol.">
        <title>High frequency of phylogenetically diverse reductive dehalogenase-homologous genes in deep subseafloor sedimentary metagenomes.</title>
        <authorList>
            <person name="Kawai M."/>
            <person name="Futagami T."/>
            <person name="Toyoda A."/>
            <person name="Takaki Y."/>
            <person name="Nishi S."/>
            <person name="Hori S."/>
            <person name="Arai W."/>
            <person name="Tsubouchi T."/>
            <person name="Morono Y."/>
            <person name="Uchiyama I."/>
            <person name="Ito T."/>
            <person name="Fujiyama A."/>
            <person name="Inagaki F."/>
            <person name="Takami H."/>
        </authorList>
    </citation>
    <scope>NUCLEOTIDE SEQUENCE</scope>
    <source>
        <strain evidence="8">Expedition CK06-06</strain>
    </source>
</reference>
<dbReference type="AlphaFoldDB" id="X1GPR5"/>
<evidence type="ECO:0000256" key="6">
    <source>
        <dbReference type="ARBA" id="ARBA00022840"/>
    </source>
</evidence>
<proteinExistence type="predicted"/>
<dbReference type="GO" id="GO:0005737">
    <property type="term" value="C:cytoplasm"/>
    <property type="evidence" value="ECO:0007669"/>
    <property type="project" value="TreeGrafter"/>
</dbReference>
<keyword evidence="6" id="KW-0067">ATP-binding</keyword>
<dbReference type="Pfam" id="PF01259">
    <property type="entry name" value="SAICAR_synt"/>
    <property type="match status" value="1"/>
</dbReference>
<dbReference type="GO" id="GO:0006189">
    <property type="term" value="P:'de novo' IMP biosynthetic process"/>
    <property type="evidence" value="ECO:0007669"/>
    <property type="project" value="UniProtKB-UniPathway"/>
</dbReference>
<dbReference type="UniPathway" id="UPA00074">
    <property type="reaction ID" value="UER00131"/>
</dbReference>
<keyword evidence="3" id="KW-0436">Ligase</keyword>
<evidence type="ECO:0000256" key="1">
    <source>
        <dbReference type="ARBA" id="ARBA00004672"/>
    </source>
</evidence>
<protein>
    <recommendedName>
        <fullName evidence="2">phosphoribosylaminoimidazolesuccinocarboxamide synthase</fullName>
        <ecNumber evidence="2">6.3.2.6</ecNumber>
    </recommendedName>
</protein>
<dbReference type="EMBL" id="BARU01021312">
    <property type="protein sequence ID" value="GAH59187.1"/>
    <property type="molecule type" value="Genomic_DNA"/>
</dbReference>
<dbReference type="Gene3D" id="3.30.470.20">
    <property type="entry name" value="ATP-grasp fold, B domain"/>
    <property type="match status" value="1"/>
</dbReference>
<evidence type="ECO:0000313" key="8">
    <source>
        <dbReference type="EMBL" id="GAH59187.1"/>
    </source>
</evidence>
<keyword evidence="4" id="KW-0547">Nucleotide-binding</keyword>
<name>X1GPR5_9ZZZZ</name>
<accession>X1GPR5</accession>
<evidence type="ECO:0000256" key="2">
    <source>
        <dbReference type="ARBA" id="ARBA00012217"/>
    </source>
</evidence>
<evidence type="ECO:0000256" key="5">
    <source>
        <dbReference type="ARBA" id="ARBA00022755"/>
    </source>
</evidence>
<feature type="non-terminal residue" evidence="8">
    <location>
        <position position="1"/>
    </location>
</feature>
<dbReference type="GO" id="GO:0005524">
    <property type="term" value="F:ATP binding"/>
    <property type="evidence" value="ECO:0007669"/>
    <property type="project" value="UniProtKB-KW"/>
</dbReference>
<evidence type="ECO:0000259" key="7">
    <source>
        <dbReference type="Pfam" id="PF01259"/>
    </source>
</evidence>
<evidence type="ECO:0000256" key="4">
    <source>
        <dbReference type="ARBA" id="ARBA00022741"/>
    </source>
</evidence>
<feature type="domain" description="SAICAR synthetase/ADE2 N-terminal" evidence="7">
    <location>
        <begin position="17"/>
        <end position="145"/>
    </location>
</feature>
<dbReference type="SUPFAM" id="SSF56104">
    <property type="entry name" value="SAICAR synthase-like"/>
    <property type="match status" value="1"/>
</dbReference>
<keyword evidence="5" id="KW-0658">Purine biosynthesis</keyword>
<comment type="caution">
    <text evidence="8">The sequence shown here is derived from an EMBL/GenBank/DDBJ whole genome shotgun (WGS) entry which is preliminary data.</text>
</comment>
<dbReference type="PANTHER" id="PTHR43700:SF1">
    <property type="entry name" value="PHOSPHORIBOSYLAMINOIMIDAZOLE-SUCCINOCARBOXAMIDE SYNTHASE"/>
    <property type="match status" value="1"/>
</dbReference>
<dbReference type="GO" id="GO:0004639">
    <property type="term" value="F:phosphoribosylaminoimidazolesuccinocarboxamide synthase activity"/>
    <property type="evidence" value="ECO:0007669"/>
    <property type="project" value="UniProtKB-EC"/>
</dbReference>
<evidence type="ECO:0000256" key="3">
    <source>
        <dbReference type="ARBA" id="ARBA00022598"/>
    </source>
</evidence>